<proteinExistence type="predicted"/>
<protein>
    <recommendedName>
        <fullName evidence="1">protein acetyllysine N-acetyltransferase</fullName>
        <ecNumber evidence="1">2.3.1.286</ecNumber>
    </recommendedName>
</protein>
<dbReference type="EC" id="2.3.1.286" evidence="1"/>
<dbReference type="RefSeq" id="WP_337692584.1">
    <property type="nucleotide sequence ID" value="NZ_VDFP01000270.1"/>
</dbReference>
<accession>A0A5P0ZT46</accession>
<evidence type="ECO:0000256" key="2">
    <source>
        <dbReference type="ARBA" id="ARBA00022679"/>
    </source>
</evidence>
<name>A0A5P0ZT46_9LACO</name>
<dbReference type="EMBL" id="VDFP01000270">
    <property type="protein sequence ID" value="MQS77443.1"/>
    <property type="molecule type" value="Genomic_DNA"/>
</dbReference>
<feature type="domain" description="Deacetylase sirtuin-type" evidence="5">
    <location>
        <begin position="1"/>
        <end position="89"/>
    </location>
</feature>
<keyword evidence="2" id="KW-0808">Transferase</keyword>
<dbReference type="AlphaFoldDB" id="A0A5P0ZT46"/>
<evidence type="ECO:0000256" key="3">
    <source>
        <dbReference type="ARBA" id="ARBA00023027"/>
    </source>
</evidence>
<sequence length="89" mass="10374">MTREVEEFKELLAQAKFVTFLTGAGVSVPSGIPDYRSKNGLYKKEKYDFPPEYMLSHDNLVKHPDIFHDFVVHNMYFPDAKPNVIHQKM</sequence>
<reference evidence="6 7" key="1">
    <citation type="journal article" date="2019" name="Syst. Appl. Microbiol.">
        <title>Polyphasic characterization of two novel Lactobacillus spp. isolated from blown salami packages: Description of Lactobacillus halodurans sp. nov. and Lactobacillus salsicarnum sp. nov.</title>
        <authorList>
            <person name="Schuster J.A."/>
            <person name="Klingl A."/>
            <person name="Vogel R.F."/>
            <person name="Ehrmann M.A."/>
        </authorList>
    </citation>
    <scope>NUCLEOTIDE SEQUENCE [LARGE SCALE GENOMIC DNA]</scope>
    <source>
        <strain evidence="6 7">TMW 1.2172</strain>
    </source>
</reference>
<evidence type="ECO:0000259" key="5">
    <source>
        <dbReference type="PROSITE" id="PS50305"/>
    </source>
</evidence>
<gene>
    <name evidence="6" type="ORF">FHL06_14110</name>
</gene>
<keyword evidence="3" id="KW-0520">NAD</keyword>
<dbReference type="SUPFAM" id="SSF52467">
    <property type="entry name" value="DHS-like NAD/FAD-binding domain"/>
    <property type="match status" value="1"/>
</dbReference>
<feature type="non-terminal residue" evidence="6">
    <location>
        <position position="89"/>
    </location>
</feature>
<evidence type="ECO:0000313" key="6">
    <source>
        <dbReference type="EMBL" id="MQS77443.1"/>
    </source>
</evidence>
<dbReference type="PANTHER" id="PTHR11085">
    <property type="entry name" value="NAD-DEPENDENT PROTEIN DEACYLASE SIRTUIN-5, MITOCHONDRIAL-RELATED"/>
    <property type="match status" value="1"/>
</dbReference>
<dbReference type="PROSITE" id="PS50305">
    <property type="entry name" value="SIRTUIN"/>
    <property type="match status" value="1"/>
</dbReference>
<evidence type="ECO:0000256" key="1">
    <source>
        <dbReference type="ARBA" id="ARBA00012928"/>
    </source>
</evidence>
<dbReference type="GO" id="GO:0017136">
    <property type="term" value="F:histone deacetylase activity, NAD-dependent"/>
    <property type="evidence" value="ECO:0007669"/>
    <property type="project" value="TreeGrafter"/>
</dbReference>
<dbReference type="PANTHER" id="PTHR11085:SF4">
    <property type="entry name" value="NAD-DEPENDENT PROTEIN DEACYLASE"/>
    <property type="match status" value="1"/>
</dbReference>
<dbReference type="InterPro" id="IPR029035">
    <property type="entry name" value="DHS-like_NAD/FAD-binding_dom"/>
</dbReference>
<dbReference type="Proteomes" id="UP000414364">
    <property type="component" value="Unassembled WGS sequence"/>
</dbReference>
<dbReference type="Gene3D" id="3.40.50.1220">
    <property type="entry name" value="TPP-binding domain"/>
    <property type="match status" value="1"/>
</dbReference>
<dbReference type="InterPro" id="IPR003000">
    <property type="entry name" value="Sirtuin"/>
</dbReference>
<evidence type="ECO:0000256" key="4">
    <source>
        <dbReference type="PROSITE-ProRule" id="PRU00236"/>
    </source>
</evidence>
<dbReference type="Pfam" id="PF02146">
    <property type="entry name" value="SIR2"/>
    <property type="match status" value="1"/>
</dbReference>
<dbReference type="GO" id="GO:0070403">
    <property type="term" value="F:NAD+ binding"/>
    <property type="evidence" value="ECO:0007669"/>
    <property type="project" value="InterPro"/>
</dbReference>
<organism evidence="6 7">
    <name type="scientific">Companilactobacillus halodurans</name>
    <dbReference type="NCBI Taxonomy" id="2584183"/>
    <lineage>
        <taxon>Bacteria</taxon>
        <taxon>Bacillati</taxon>
        <taxon>Bacillota</taxon>
        <taxon>Bacilli</taxon>
        <taxon>Lactobacillales</taxon>
        <taxon>Lactobacillaceae</taxon>
        <taxon>Companilactobacillus</taxon>
    </lineage>
</organism>
<comment type="caution">
    <text evidence="6">The sequence shown here is derived from an EMBL/GenBank/DDBJ whole genome shotgun (WGS) entry which is preliminary data.</text>
</comment>
<comment type="caution">
    <text evidence="4">Lacks conserved residue(s) required for the propagation of feature annotation.</text>
</comment>
<dbReference type="InterPro" id="IPR050134">
    <property type="entry name" value="NAD-dep_sirtuin_deacylases"/>
</dbReference>
<dbReference type="InterPro" id="IPR026590">
    <property type="entry name" value="Ssirtuin_cat_dom"/>
</dbReference>
<evidence type="ECO:0000313" key="7">
    <source>
        <dbReference type="Proteomes" id="UP000414364"/>
    </source>
</evidence>